<dbReference type="AlphaFoldDB" id="A0A328EA88"/>
<dbReference type="Proteomes" id="UP000249390">
    <property type="component" value="Unassembled WGS sequence"/>
</dbReference>
<evidence type="ECO:0000313" key="2">
    <source>
        <dbReference type="Proteomes" id="UP000249390"/>
    </source>
</evidence>
<comment type="caution">
    <text evidence="1">The sequence shown here is derived from an EMBL/GenBank/DDBJ whole genome shotgun (WGS) entry which is preliminary data.</text>
</comment>
<proteinExistence type="predicted"/>
<evidence type="ECO:0000313" key="1">
    <source>
        <dbReference type="EMBL" id="RAL54266.1"/>
    </source>
</evidence>
<organism evidence="1 2">
    <name type="scientific">Cuscuta australis</name>
    <dbReference type="NCBI Taxonomy" id="267555"/>
    <lineage>
        <taxon>Eukaryota</taxon>
        <taxon>Viridiplantae</taxon>
        <taxon>Streptophyta</taxon>
        <taxon>Embryophyta</taxon>
        <taxon>Tracheophyta</taxon>
        <taxon>Spermatophyta</taxon>
        <taxon>Magnoliopsida</taxon>
        <taxon>eudicotyledons</taxon>
        <taxon>Gunneridae</taxon>
        <taxon>Pentapetalae</taxon>
        <taxon>asterids</taxon>
        <taxon>lamiids</taxon>
        <taxon>Solanales</taxon>
        <taxon>Convolvulaceae</taxon>
        <taxon>Cuscuteae</taxon>
        <taxon>Cuscuta</taxon>
        <taxon>Cuscuta subgen. Grammica</taxon>
        <taxon>Cuscuta sect. Cleistogrammica</taxon>
    </lineage>
</organism>
<name>A0A328EA88_9ASTE</name>
<reference evidence="1 2" key="1">
    <citation type="submission" date="2018-06" db="EMBL/GenBank/DDBJ databases">
        <title>The Genome of Cuscuta australis (Dodder) Provides Insight into the Evolution of Plant Parasitism.</title>
        <authorList>
            <person name="Liu H."/>
        </authorList>
    </citation>
    <scope>NUCLEOTIDE SEQUENCE [LARGE SCALE GENOMIC DNA]</scope>
    <source>
        <strain evidence="2">cv. Yunnan</strain>
        <tissue evidence="1">Vines</tissue>
    </source>
</reference>
<gene>
    <name evidence="1" type="ORF">DM860_001394</name>
</gene>
<sequence>MHLSGNHICAEMLSEKMLPFAAQVIRAEYAKYHSFFFLVENYNQDRSDNMK</sequence>
<accession>A0A328EA88</accession>
<dbReference type="EMBL" id="NQVE01000009">
    <property type="protein sequence ID" value="RAL54266.1"/>
    <property type="molecule type" value="Genomic_DNA"/>
</dbReference>
<keyword evidence="2" id="KW-1185">Reference proteome</keyword>
<protein>
    <submittedName>
        <fullName evidence="1">Uncharacterized protein</fullName>
    </submittedName>
</protein>